<evidence type="ECO:0008006" key="4">
    <source>
        <dbReference type="Google" id="ProtNLM"/>
    </source>
</evidence>
<dbReference type="EMBL" id="LCBL01000002">
    <property type="protein sequence ID" value="KKS09400.1"/>
    <property type="molecule type" value="Genomic_DNA"/>
</dbReference>
<dbReference type="AlphaFoldDB" id="A0A0G0W8T6"/>
<dbReference type="SUPFAM" id="SSF48452">
    <property type="entry name" value="TPR-like"/>
    <property type="match status" value="1"/>
</dbReference>
<dbReference type="InterPro" id="IPR011990">
    <property type="entry name" value="TPR-like_helical_dom_sf"/>
</dbReference>
<evidence type="ECO:0000313" key="3">
    <source>
        <dbReference type="Proteomes" id="UP000033869"/>
    </source>
</evidence>
<organism evidence="2 3">
    <name type="scientific">candidate division CPR2 bacterium GW2011_GWC1_41_48</name>
    <dbReference type="NCBI Taxonomy" id="1618344"/>
    <lineage>
        <taxon>Bacteria</taxon>
        <taxon>Bacteria division CPR2</taxon>
    </lineage>
</organism>
<name>A0A0G0W8T6_UNCC2</name>
<gene>
    <name evidence="2" type="ORF">UU65_C0002G0178</name>
</gene>
<dbReference type="Proteomes" id="UP000033869">
    <property type="component" value="Unassembled WGS sequence"/>
</dbReference>
<dbReference type="Pfam" id="PF12895">
    <property type="entry name" value="ANAPC3"/>
    <property type="match status" value="1"/>
</dbReference>
<reference evidence="2 3" key="1">
    <citation type="journal article" date="2015" name="Nature">
        <title>rRNA introns, odd ribosomes, and small enigmatic genomes across a large radiation of phyla.</title>
        <authorList>
            <person name="Brown C.T."/>
            <person name="Hug L.A."/>
            <person name="Thomas B.C."/>
            <person name="Sharon I."/>
            <person name="Castelle C.J."/>
            <person name="Singh A."/>
            <person name="Wilkins M.J."/>
            <person name="Williams K.H."/>
            <person name="Banfield J.F."/>
        </authorList>
    </citation>
    <scope>NUCLEOTIDE SEQUENCE [LARGE SCALE GENOMIC DNA]</scope>
</reference>
<protein>
    <recommendedName>
        <fullName evidence="4">Tetratricopeptide repeat protein</fullName>
    </recommendedName>
</protein>
<evidence type="ECO:0000313" key="2">
    <source>
        <dbReference type="EMBL" id="KKS09400.1"/>
    </source>
</evidence>
<feature type="transmembrane region" description="Helical" evidence="1">
    <location>
        <begin position="6"/>
        <end position="25"/>
    </location>
</feature>
<dbReference type="Gene3D" id="1.25.40.10">
    <property type="entry name" value="Tetratricopeptide repeat domain"/>
    <property type="match status" value="2"/>
</dbReference>
<keyword evidence="1" id="KW-0472">Membrane</keyword>
<comment type="caution">
    <text evidence="2">The sequence shown here is derived from an EMBL/GenBank/DDBJ whole genome shotgun (WGS) entry which is preliminary data.</text>
</comment>
<accession>A0A0G0W8T6</accession>
<keyword evidence="1" id="KW-1133">Transmembrane helix</keyword>
<sequence length="288" mass="32882">MIKRIIIVSAIPLGLIIFLILIVFAKQQSLSPLKKAQGAYLSKATTLIDAGEFEKAEIELNKAEFLGRNEKTNQIEGRYYFRQKDYTKALTYLERSAVTPESKEFLGITYIKLSKYDEARNVFKSLIAKEDTEKRREYYLQSILSNGESELGLEESNIALEIYPLNALFKKYAELLNDIEGKSSETAYDYLLNANWFLENNYPKTALNLIQKSKIALPAYRDAYLVEAECYNNLGDADASIGSLKTAAEIDNYYYLTHVKLSEAYQKIGDMKRKEESLTRAKLLGYTP</sequence>
<proteinExistence type="predicted"/>
<evidence type="ECO:0000256" key="1">
    <source>
        <dbReference type="SAM" id="Phobius"/>
    </source>
</evidence>
<keyword evidence="1" id="KW-0812">Transmembrane</keyword>